<feature type="transmembrane region" description="Helical" evidence="6">
    <location>
        <begin position="220"/>
        <end position="239"/>
    </location>
</feature>
<name>A0A423Q262_9GAMM</name>
<evidence type="ECO:0000256" key="5">
    <source>
        <dbReference type="ARBA" id="ARBA00023136"/>
    </source>
</evidence>
<reference evidence="7 8" key="1">
    <citation type="submission" date="2013-10" db="EMBL/GenBank/DDBJ databases">
        <title>Salinisphaera halophila YIM 95161 Genome Sequencing.</title>
        <authorList>
            <person name="Lai Q."/>
            <person name="Li C."/>
            <person name="Shao Z."/>
        </authorList>
    </citation>
    <scope>NUCLEOTIDE SEQUENCE [LARGE SCALE GENOMIC DNA]</scope>
    <source>
        <strain evidence="7 8">YIM 95161</strain>
    </source>
</reference>
<evidence type="ECO:0008006" key="9">
    <source>
        <dbReference type="Google" id="ProtNLM"/>
    </source>
</evidence>
<comment type="similarity">
    <text evidence="2">Belongs to the autoinducer-2 exporter (AI-2E) (TC 2.A.86) family.</text>
</comment>
<evidence type="ECO:0000313" key="8">
    <source>
        <dbReference type="Proteomes" id="UP000285123"/>
    </source>
</evidence>
<feature type="transmembrane region" description="Helical" evidence="6">
    <location>
        <begin position="195"/>
        <end position="214"/>
    </location>
</feature>
<dbReference type="Proteomes" id="UP000285123">
    <property type="component" value="Unassembled WGS sequence"/>
</dbReference>
<evidence type="ECO:0000256" key="3">
    <source>
        <dbReference type="ARBA" id="ARBA00022692"/>
    </source>
</evidence>
<evidence type="ECO:0000256" key="6">
    <source>
        <dbReference type="SAM" id="Phobius"/>
    </source>
</evidence>
<dbReference type="AlphaFoldDB" id="A0A423Q262"/>
<feature type="transmembrane region" description="Helical" evidence="6">
    <location>
        <begin position="133"/>
        <end position="159"/>
    </location>
</feature>
<evidence type="ECO:0000256" key="4">
    <source>
        <dbReference type="ARBA" id="ARBA00022989"/>
    </source>
</evidence>
<dbReference type="OrthoDB" id="5761230at2"/>
<keyword evidence="4 6" id="KW-1133">Transmembrane helix</keyword>
<dbReference type="PANTHER" id="PTHR21716:SF62">
    <property type="entry name" value="TRANSPORT PROTEIN YDBI-RELATED"/>
    <property type="match status" value="1"/>
</dbReference>
<evidence type="ECO:0000256" key="1">
    <source>
        <dbReference type="ARBA" id="ARBA00004141"/>
    </source>
</evidence>
<dbReference type="EMBL" id="AYKF01000066">
    <property type="protein sequence ID" value="ROO32464.1"/>
    <property type="molecule type" value="Genomic_DNA"/>
</dbReference>
<protein>
    <recommendedName>
        <fullName evidence="9">Permease</fullName>
    </recommendedName>
</protein>
<feature type="transmembrane region" description="Helical" evidence="6">
    <location>
        <begin position="246"/>
        <end position="271"/>
    </location>
</feature>
<dbReference type="RefSeq" id="WP_123590392.1">
    <property type="nucleotide sequence ID" value="NZ_AYKF01000066.1"/>
</dbReference>
<organism evidence="7 8">
    <name type="scientific">Salinisphaera orenii YIM 95161</name>
    <dbReference type="NCBI Taxonomy" id="1051139"/>
    <lineage>
        <taxon>Bacteria</taxon>
        <taxon>Pseudomonadati</taxon>
        <taxon>Pseudomonadota</taxon>
        <taxon>Gammaproteobacteria</taxon>
        <taxon>Salinisphaerales</taxon>
        <taxon>Salinisphaeraceae</taxon>
        <taxon>Salinisphaera</taxon>
    </lineage>
</organism>
<gene>
    <name evidence="7" type="ORF">SAHL_05505</name>
</gene>
<comment type="subcellular location">
    <subcellularLocation>
        <location evidence="1">Membrane</location>
        <topology evidence="1">Multi-pass membrane protein</topology>
    </subcellularLocation>
</comment>
<dbReference type="GO" id="GO:0016020">
    <property type="term" value="C:membrane"/>
    <property type="evidence" value="ECO:0007669"/>
    <property type="project" value="UniProtKB-SubCell"/>
</dbReference>
<keyword evidence="5 6" id="KW-0472">Membrane</keyword>
<dbReference type="Pfam" id="PF01594">
    <property type="entry name" value="AI-2E_transport"/>
    <property type="match status" value="1"/>
</dbReference>
<dbReference type="InterPro" id="IPR002549">
    <property type="entry name" value="AI-2E-like"/>
</dbReference>
<proteinExistence type="inferred from homology"/>
<evidence type="ECO:0000256" key="2">
    <source>
        <dbReference type="ARBA" id="ARBA00009773"/>
    </source>
</evidence>
<evidence type="ECO:0000313" key="7">
    <source>
        <dbReference type="EMBL" id="ROO32464.1"/>
    </source>
</evidence>
<dbReference type="GO" id="GO:0055085">
    <property type="term" value="P:transmembrane transport"/>
    <property type="evidence" value="ECO:0007669"/>
    <property type="project" value="TreeGrafter"/>
</dbReference>
<dbReference type="PANTHER" id="PTHR21716">
    <property type="entry name" value="TRANSMEMBRANE PROTEIN"/>
    <property type="match status" value="1"/>
</dbReference>
<accession>A0A423Q262</accession>
<feature type="transmembrane region" description="Helical" evidence="6">
    <location>
        <begin position="291"/>
        <end position="316"/>
    </location>
</feature>
<feature type="transmembrane region" description="Helical" evidence="6">
    <location>
        <begin position="60"/>
        <end position="81"/>
    </location>
</feature>
<sequence length="342" mass="36367">MRSTPTPLLVAGLVLATLFALNSFPQLTSVLLLVFSGVILAVLLDAATQAMQRVLPGGRVPAYAATLAAITLMFVLIALWIGPRIDQEIPRLIERMPEAWDSLRARVNNFEMLRGMLDDTAQPIDWFAGGTRVFSVVSSTFGGIFNVFVVIFVGIYAAASPRRYLSLGRDLMSRESRDRLGVVARELAHELRLWLLGRGLSMAIVGIATGIGLFAMDVSLAFTLGLWAGLVSFVPYIGPLIGVVPALLIAAVESLGLAGWVLSLYIVIQAFESTVLTPLIQQRAIALPPVVLISAQLVGGVLMGPLGVLLAAPMVLTGAVTTRVLRAADRSDGQPADKGAGE</sequence>
<keyword evidence="3 6" id="KW-0812">Transmembrane</keyword>
<feature type="transmembrane region" description="Helical" evidence="6">
    <location>
        <begin position="30"/>
        <end position="48"/>
    </location>
</feature>
<comment type="caution">
    <text evidence="7">The sequence shown here is derived from an EMBL/GenBank/DDBJ whole genome shotgun (WGS) entry which is preliminary data.</text>
</comment>